<dbReference type="Gene3D" id="3.30.70.1320">
    <property type="entry name" value="Multidrug efflux transporter AcrB pore domain like"/>
    <property type="match status" value="1"/>
</dbReference>
<feature type="transmembrane region" description="Helical" evidence="2">
    <location>
        <begin position="12"/>
        <end position="30"/>
    </location>
</feature>
<dbReference type="InterPro" id="IPR027463">
    <property type="entry name" value="AcrB_DN_DC_subdom"/>
</dbReference>
<feature type="transmembrane region" description="Helical" evidence="2">
    <location>
        <begin position="527"/>
        <end position="549"/>
    </location>
</feature>
<feature type="transmembrane region" description="Helical" evidence="2">
    <location>
        <begin position="357"/>
        <end position="375"/>
    </location>
</feature>
<dbReference type="AlphaFoldDB" id="A0A3N9UUB8"/>
<reference evidence="3 4" key="1">
    <citation type="journal article" date="2013" name="J. Microbiol.">
        <title>Lysinibacillus chungkukjangi sp. nov., isolated from Chungkukjang, Korean fermented soybean food.</title>
        <authorList>
            <person name="Kim S.J."/>
            <person name="Jang Y.H."/>
            <person name="Hamada M."/>
            <person name="Ahn J.H."/>
            <person name="Weon H.Y."/>
            <person name="Suzuki K."/>
            <person name="Whang K.S."/>
            <person name="Kwon S.W."/>
        </authorList>
    </citation>
    <scope>NUCLEOTIDE SEQUENCE [LARGE SCALE GENOMIC DNA]</scope>
    <source>
        <strain evidence="3 4">MCCC 1A12701</strain>
    </source>
</reference>
<organism evidence="3 4">
    <name type="scientific">Lysinibacillus composti</name>
    <dbReference type="NCBI Taxonomy" id="720633"/>
    <lineage>
        <taxon>Bacteria</taxon>
        <taxon>Bacillati</taxon>
        <taxon>Bacillota</taxon>
        <taxon>Bacilli</taxon>
        <taxon>Bacillales</taxon>
        <taxon>Bacillaceae</taxon>
        <taxon>Lysinibacillus</taxon>
    </lineage>
</organism>
<dbReference type="PRINTS" id="PR00702">
    <property type="entry name" value="ACRIFLAVINRP"/>
</dbReference>
<dbReference type="Proteomes" id="UP000274033">
    <property type="component" value="Unassembled WGS sequence"/>
</dbReference>
<evidence type="ECO:0000256" key="1">
    <source>
        <dbReference type="SAM" id="Coils"/>
    </source>
</evidence>
<sequence>MIRYLIKKRKITLLFFAVVSIFGLLSFFQLPKQEIPDLVISQAMVTTTYIGATPETVEQTITKPIEQKIKEMQGVDTITSTSSEGVSTIMVMLESGANPKEKWQELRTKVQDAGGELPEGANQPFVNDNLVTTFVSSYAVTADNPEKLKELSSLMDSWKDQLRAVPGIADIDIKGIPDQEIRVNLDTQKMQQYNISWSQVSQAIQAENERTPIGDIDFQERNYQLRIENTQNIEDLNRVIITRTSDGFPIYLEHIGSVELTHAETSYYAYSNGLPTITLNISAETGSDVPAIHDRVVENMKKLETTLPDGFELDLLYAQKNTIDDMFHGLSKELLIAMIAVIIVCVMALNLVTSSIVMLAIPLSLAVGLVVLPMFDVTLNQMTVIGVIIVLSLLVDDAIVVNDNIERRLSSLGEKPMEAAVNGTKEVIISIITATLATISAFLPLLVLPGDMGKFIKPIPLVIIFSLLASMAMSLTIVPIFREWYESRHQKKKGKPNKHPGFLGKQINALNRLYSGKAMKKVVKRPILIGTLGILIGTAAFGLAAFVPVELFPKAEDPQFTIDVSMPTGTSLQETDRVVKEIAAWVQEKPGVEAITYASGGGAPQLFNGMGAGSGSGAGQINIQGEEGKFDIQATLDEWNDHFKEAYPGISVIASSLSAGIDVGDPISIRLTGQDMEQLRGLSEQIKTIIAETNGTYDISDSVGVERYALEFIVNKEAMDLNQVSYTNLTTTLRLLTQGLGVSEFDTGNDLIDIKLYLDEEIQGDPTSLYQQLSVTNALGEQVPLAQLVEMKPTFSVQQINHHNLERTITVGADITEATTATAAMTEIIPKIEKLNMPDGYKWSIGGEVEQQTESFQDLGLLFIACLVMIIVLITIQFNSFSIPLIILTTVYLAAAGGVIGMFVTRTPLGFMSVIGITALAGIVVRNGIVLIEFMEDARKEGMDLTSAVIKATEARFRPIILTASAAILGLLPVALIGDILFRPMAITIISGVIFSTALTLFVVPSLYLIVANMKNKRINKKRTKLENLEKKAKEKEKETITL</sequence>
<keyword evidence="4" id="KW-1185">Reference proteome</keyword>
<dbReference type="SUPFAM" id="SSF82693">
    <property type="entry name" value="Multidrug efflux transporter AcrB pore domain, PN1, PN2, PC1 and PC2 subdomains"/>
    <property type="match status" value="3"/>
</dbReference>
<evidence type="ECO:0000256" key="2">
    <source>
        <dbReference type="SAM" id="Phobius"/>
    </source>
</evidence>
<feature type="coiled-coil region" evidence="1">
    <location>
        <begin position="1012"/>
        <end position="1039"/>
    </location>
</feature>
<feature type="transmembrane region" description="Helical" evidence="2">
    <location>
        <begin position="427"/>
        <end position="447"/>
    </location>
</feature>
<dbReference type="GO" id="GO:0005886">
    <property type="term" value="C:plasma membrane"/>
    <property type="evidence" value="ECO:0007669"/>
    <property type="project" value="TreeGrafter"/>
</dbReference>
<keyword evidence="1" id="KW-0175">Coiled coil</keyword>
<dbReference type="EMBL" id="RRCT01000003">
    <property type="protein sequence ID" value="RQW75496.1"/>
    <property type="molecule type" value="Genomic_DNA"/>
</dbReference>
<feature type="transmembrane region" description="Helical" evidence="2">
    <location>
        <begin position="859"/>
        <end position="878"/>
    </location>
</feature>
<dbReference type="Gene3D" id="1.20.1640.10">
    <property type="entry name" value="Multidrug efflux transporter AcrB transmembrane domain"/>
    <property type="match status" value="2"/>
</dbReference>
<dbReference type="Gene3D" id="3.30.2090.10">
    <property type="entry name" value="Multidrug efflux transporter AcrB TolC docking domain, DN and DC subdomains"/>
    <property type="match status" value="2"/>
</dbReference>
<dbReference type="PANTHER" id="PTHR32063:SF24">
    <property type="entry name" value="CATION EFFLUX SYSTEM (ACRB_ACRD_ACRF FAMILY)"/>
    <property type="match status" value="1"/>
</dbReference>
<feature type="transmembrane region" description="Helical" evidence="2">
    <location>
        <begin position="988"/>
        <end position="1011"/>
    </location>
</feature>
<dbReference type="GO" id="GO:0042910">
    <property type="term" value="F:xenobiotic transmembrane transporter activity"/>
    <property type="evidence" value="ECO:0007669"/>
    <property type="project" value="TreeGrafter"/>
</dbReference>
<dbReference type="InterPro" id="IPR001036">
    <property type="entry name" value="Acrflvin-R"/>
</dbReference>
<dbReference type="PANTHER" id="PTHR32063">
    <property type="match status" value="1"/>
</dbReference>
<dbReference type="Gene3D" id="3.30.70.1440">
    <property type="entry name" value="Multidrug efflux transporter AcrB pore domain"/>
    <property type="match status" value="1"/>
</dbReference>
<dbReference type="RefSeq" id="WP_124763275.1">
    <property type="nucleotide sequence ID" value="NZ_JAFBDY010000009.1"/>
</dbReference>
<feature type="transmembrane region" description="Helical" evidence="2">
    <location>
        <begin position="910"/>
        <end position="932"/>
    </location>
</feature>
<accession>A0A3N9UUB8</accession>
<feature type="transmembrane region" description="Helical" evidence="2">
    <location>
        <begin position="960"/>
        <end position="982"/>
    </location>
</feature>
<dbReference type="SUPFAM" id="SSF82714">
    <property type="entry name" value="Multidrug efflux transporter AcrB TolC docking domain, DN and DC subdomains"/>
    <property type="match status" value="2"/>
</dbReference>
<feature type="transmembrane region" description="Helical" evidence="2">
    <location>
        <begin position="334"/>
        <end position="352"/>
    </location>
</feature>
<dbReference type="OrthoDB" id="9757876at2"/>
<feature type="transmembrane region" description="Helical" evidence="2">
    <location>
        <begin position="381"/>
        <end position="401"/>
    </location>
</feature>
<evidence type="ECO:0000313" key="3">
    <source>
        <dbReference type="EMBL" id="RQW75496.1"/>
    </source>
</evidence>
<proteinExistence type="predicted"/>
<evidence type="ECO:0000313" key="4">
    <source>
        <dbReference type="Proteomes" id="UP000274033"/>
    </source>
</evidence>
<name>A0A3N9UUB8_9BACI</name>
<keyword evidence="2" id="KW-1133">Transmembrane helix</keyword>
<keyword evidence="2" id="KW-0812">Transmembrane</keyword>
<feature type="transmembrane region" description="Helical" evidence="2">
    <location>
        <begin position="459"/>
        <end position="481"/>
    </location>
</feature>
<gene>
    <name evidence="3" type="ORF">EBB45_04985</name>
</gene>
<feature type="transmembrane region" description="Helical" evidence="2">
    <location>
        <begin position="885"/>
        <end position="904"/>
    </location>
</feature>
<dbReference type="SUPFAM" id="SSF82866">
    <property type="entry name" value="Multidrug efflux transporter AcrB transmembrane domain"/>
    <property type="match status" value="2"/>
</dbReference>
<protein>
    <submittedName>
        <fullName evidence="3">Efflux RND transporter permease subunit</fullName>
    </submittedName>
</protein>
<comment type="caution">
    <text evidence="3">The sequence shown here is derived from an EMBL/GenBank/DDBJ whole genome shotgun (WGS) entry which is preliminary data.</text>
</comment>
<dbReference type="Gene3D" id="3.30.70.1430">
    <property type="entry name" value="Multidrug efflux transporter AcrB pore domain"/>
    <property type="match status" value="2"/>
</dbReference>
<dbReference type="Pfam" id="PF00873">
    <property type="entry name" value="ACR_tran"/>
    <property type="match status" value="1"/>
</dbReference>
<keyword evidence="2" id="KW-0472">Membrane</keyword>